<reference evidence="1" key="1">
    <citation type="submission" date="2020-10" db="EMBL/GenBank/DDBJ databases">
        <title>Ca. Dormibacterota MAGs.</title>
        <authorList>
            <person name="Montgomery K."/>
        </authorList>
    </citation>
    <scope>NUCLEOTIDE SEQUENCE [LARGE SCALE GENOMIC DNA]</scope>
    <source>
        <strain evidence="1">SC8812_S17_10</strain>
    </source>
</reference>
<organism evidence="1 2">
    <name type="scientific">Candidatus Nephthysia bennettiae</name>
    <dbReference type="NCBI Taxonomy" id="3127016"/>
    <lineage>
        <taxon>Bacteria</taxon>
        <taxon>Bacillati</taxon>
        <taxon>Candidatus Dormiibacterota</taxon>
        <taxon>Candidatus Dormibacteria</taxon>
        <taxon>Candidatus Dormibacterales</taxon>
        <taxon>Candidatus Dormibacteraceae</taxon>
        <taxon>Candidatus Nephthysia</taxon>
    </lineage>
</organism>
<evidence type="ECO:0000313" key="2">
    <source>
        <dbReference type="Proteomes" id="UP000612893"/>
    </source>
</evidence>
<comment type="caution">
    <text evidence="1">The sequence shown here is derived from an EMBL/GenBank/DDBJ whole genome shotgun (WGS) entry which is preliminary data.</text>
</comment>
<keyword evidence="2" id="KW-1185">Reference proteome</keyword>
<sequence length="126" mass="14130">MKRNRSSTPHPYQIAEAWQAIAQAAADLEARKKAIAVDQVAAVISNYSERASYPQGEEYLTHDEVGYLAATDVRLHFWAARSMEVQVPLAVFSNGVAHVFEPKELEAAMREKEEQDSMPVERLRAS</sequence>
<dbReference type="RefSeq" id="WP_338199172.1">
    <property type="nucleotide sequence ID" value="NZ_JAEKNR010000040.1"/>
</dbReference>
<gene>
    <name evidence="1" type="ORF">JF922_03605</name>
</gene>
<protein>
    <submittedName>
        <fullName evidence="1">Uncharacterized protein</fullName>
    </submittedName>
</protein>
<accession>A0A934K7P1</accession>
<dbReference type="Proteomes" id="UP000612893">
    <property type="component" value="Unassembled WGS sequence"/>
</dbReference>
<dbReference type="AlphaFoldDB" id="A0A934K7P1"/>
<dbReference type="EMBL" id="JAEKNR010000040">
    <property type="protein sequence ID" value="MBJ7597158.1"/>
    <property type="molecule type" value="Genomic_DNA"/>
</dbReference>
<evidence type="ECO:0000313" key="1">
    <source>
        <dbReference type="EMBL" id="MBJ7597158.1"/>
    </source>
</evidence>
<name>A0A934K7P1_9BACT</name>
<proteinExistence type="predicted"/>